<protein>
    <submittedName>
        <fullName evidence="1">Uncharacterized protein</fullName>
    </submittedName>
</protein>
<evidence type="ECO:0000313" key="1">
    <source>
        <dbReference type="EMBL" id="KAK3057031.1"/>
    </source>
</evidence>
<organism evidence="1 2">
    <name type="scientific">Extremus antarcticus</name>
    <dbReference type="NCBI Taxonomy" id="702011"/>
    <lineage>
        <taxon>Eukaryota</taxon>
        <taxon>Fungi</taxon>
        <taxon>Dikarya</taxon>
        <taxon>Ascomycota</taxon>
        <taxon>Pezizomycotina</taxon>
        <taxon>Dothideomycetes</taxon>
        <taxon>Dothideomycetidae</taxon>
        <taxon>Mycosphaerellales</taxon>
        <taxon>Extremaceae</taxon>
        <taxon>Extremus</taxon>
    </lineage>
</organism>
<proteinExistence type="predicted"/>
<accession>A0AAJ0LVN8</accession>
<reference evidence="1" key="1">
    <citation type="submission" date="2023-04" db="EMBL/GenBank/DDBJ databases">
        <title>Black Yeasts Isolated from many extreme environments.</title>
        <authorList>
            <person name="Coleine C."/>
            <person name="Stajich J.E."/>
            <person name="Selbmann L."/>
        </authorList>
    </citation>
    <scope>NUCLEOTIDE SEQUENCE</scope>
    <source>
        <strain evidence="1">CCFEE 5312</strain>
    </source>
</reference>
<gene>
    <name evidence="1" type="ORF">LTR09_002069</name>
</gene>
<comment type="caution">
    <text evidence="1">The sequence shown here is derived from an EMBL/GenBank/DDBJ whole genome shotgun (WGS) entry which is preliminary data.</text>
</comment>
<keyword evidence="2" id="KW-1185">Reference proteome</keyword>
<dbReference type="Proteomes" id="UP001271007">
    <property type="component" value="Unassembled WGS sequence"/>
</dbReference>
<dbReference type="AlphaFoldDB" id="A0AAJ0LVN8"/>
<sequence length="193" mass="21342">MDDLSHAVDELSVGEGETDTALDDYNLPLLEAECDPQLKGVITESARRTLGAGLQQGLSMEETRSCVIRALETLIDYINSTTSQVDDLRYETDFSEHTSTSGHCKVEQDFLTFVSGILKIATQTKGPLRTSLPTYRPILKHLAKVYREMEKSDLDKLAALENDGVMPGPELTALLEENGVELRNAELHDETTN</sequence>
<evidence type="ECO:0000313" key="2">
    <source>
        <dbReference type="Proteomes" id="UP001271007"/>
    </source>
</evidence>
<name>A0AAJ0LVN8_9PEZI</name>
<dbReference type="EMBL" id="JAWDJX010000004">
    <property type="protein sequence ID" value="KAK3057031.1"/>
    <property type="molecule type" value="Genomic_DNA"/>
</dbReference>